<dbReference type="PANTHER" id="PTHR10742:SF398">
    <property type="entry name" value="AMINE OXIDASE DOMAIN-CONTAINING PROTEIN-RELATED"/>
    <property type="match status" value="1"/>
</dbReference>
<dbReference type="GO" id="GO:0046592">
    <property type="term" value="F:polyamine oxidase activity"/>
    <property type="evidence" value="ECO:0007669"/>
    <property type="project" value="TreeGrafter"/>
</dbReference>
<dbReference type="InterPro" id="IPR036188">
    <property type="entry name" value="FAD/NAD-bd_sf"/>
</dbReference>
<evidence type="ECO:0000256" key="1">
    <source>
        <dbReference type="SAM" id="MobiDB-lite"/>
    </source>
</evidence>
<proteinExistence type="predicted"/>
<evidence type="ECO:0000313" key="3">
    <source>
        <dbReference type="EMBL" id="GFR94168.1"/>
    </source>
</evidence>
<feature type="domain" description="Amine oxidase" evidence="2">
    <location>
        <begin position="316"/>
        <end position="349"/>
    </location>
</feature>
<dbReference type="EMBL" id="BMAT01008880">
    <property type="protein sequence ID" value="GFR94168.1"/>
    <property type="molecule type" value="Genomic_DNA"/>
</dbReference>
<evidence type="ECO:0000313" key="4">
    <source>
        <dbReference type="Proteomes" id="UP000762676"/>
    </source>
</evidence>
<dbReference type="InterPro" id="IPR050281">
    <property type="entry name" value="Flavin_monoamine_oxidase"/>
</dbReference>
<feature type="compositionally biased region" description="Polar residues" evidence="1">
    <location>
        <begin position="48"/>
        <end position="58"/>
    </location>
</feature>
<feature type="region of interest" description="Disordered" evidence="1">
    <location>
        <begin position="1"/>
        <end position="58"/>
    </location>
</feature>
<organism evidence="3 4">
    <name type="scientific">Elysia marginata</name>
    <dbReference type="NCBI Taxonomy" id="1093978"/>
    <lineage>
        <taxon>Eukaryota</taxon>
        <taxon>Metazoa</taxon>
        <taxon>Spiralia</taxon>
        <taxon>Lophotrochozoa</taxon>
        <taxon>Mollusca</taxon>
        <taxon>Gastropoda</taxon>
        <taxon>Heterobranchia</taxon>
        <taxon>Euthyneura</taxon>
        <taxon>Panpulmonata</taxon>
        <taxon>Sacoglossa</taxon>
        <taxon>Placobranchoidea</taxon>
        <taxon>Plakobranchidae</taxon>
        <taxon>Elysia</taxon>
    </lineage>
</organism>
<dbReference type="SUPFAM" id="SSF51905">
    <property type="entry name" value="FAD/NAD(P)-binding domain"/>
    <property type="match status" value="1"/>
</dbReference>
<feature type="domain" description="Amine oxidase" evidence="2">
    <location>
        <begin position="575"/>
        <end position="833"/>
    </location>
</feature>
<protein>
    <submittedName>
        <fullName evidence="3">Lysine-specific histone demethylase 1 homolog 1</fullName>
    </submittedName>
</protein>
<feature type="compositionally biased region" description="Polar residues" evidence="1">
    <location>
        <begin position="1"/>
        <end position="13"/>
    </location>
</feature>
<keyword evidence="4" id="KW-1185">Reference proteome</keyword>
<dbReference type="InterPro" id="IPR002937">
    <property type="entry name" value="Amino_oxidase"/>
</dbReference>
<dbReference type="Gene3D" id="3.50.50.60">
    <property type="entry name" value="FAD/NAD(P)-binding domain"/>
    <property type="match status" value="3"/>
</dbReference>
<dbReference type="Proteomes" id="UP000762676">
    <property type="component" value="Unassembled WGS sequence"/>
</dbReference>
<gene>
    <name evidence="3" type="ORF">ElyMa_004395600</name>
</gene>
<sequence>MSSSNVEIGSGQYSKEESAKSNSTTRGSGLDFSRKTYNRGSKQENSSDKTTPTQRCSSKLSDLIKNKDDTKTMTVTELLRSQSRESEELKLRNQIKKRDERYPSEYAAGKLTDFKKVKVTVEKFVEDPDMSEETLKNLTSQYLSQVGSALTVFASMERKTPLVFDSNSLLDTCIIESCNSLESSVKSAMRFINQKVHKRRPFSPRKPILTVPSHIVHTPPKATHAKEELRENLTTLLRSRLARRNREAASASKKYFRSLEMDRRLENMDQLQKISHRQALEQRLTAEAERALNDWHTAGVTKLRSKVKIVVVGAGLAGLSAAEELLGNGFKDIIVLEASDRVGGRLHSVCLHDCDNKVYTSKARASRQSTVSAGLTTSSQYAELGAPAWVYEDPTHAVFELARDRELITRAHRVKRPQCQVMAPDGKQLDERFVSCALSFCAHSERDTQILASSQHGRSSLAYSDYSRVRRRHLLAGMNEINNDLTLALDSIATIWRLASGDSEGDMAADLRGQHAVTQAEMAIVHDIDIPSQMVAPALKLPHIVKGCYRSEHQRHGRKYSYGNTAQICSSIMHKFPSGMIRRQQRVRHVKWSSFCNETIRKGGVPNIKIICGDGKVYYADHVIMAVPLGHLKKFADEMFEPTLPQYKLDVIHKMGVGTVSKIVLFYRQPPWKEPFHLIWAGKKPGDNGYVADSLCSRCLQLRTSAEKSHVLEVTFLGEIPEVAAKDDAHVAKKISFILKCYLTQSSRADLTRTAVPPPDMIVRSSWGRDPLYLGSHPYLRRGCEAKDVARLASSVNFRNRPVIQFAGDYTWSDLNRLTHAARSSGLREAQRLANFYCNYFGYENTNPFSTRDNLDV</sequence>
<evidence type="ECO:0000259" key="2">
    <source>
        <dbReference type="Pfam" id="PF01593"/>
    </source>
</evidence>
<dbReference type="Pfam" id="PF01593">
    <property type="entry name" value="Amino_oxidase"/>
    <property type="match status" value="2"/>
</dbReference>
<dbReference type="PANTHER" id="PTHR10742">
    <property type="entry name" value="FLAVIN MONOAMINE OXIDASE"/>
    <property type="match status" value="1"/>
</dbReference>
<reference evidence="3 4" key="1">
    <citation type="journal article" date="2021" name="Elife">
        <title>Chloroplast acquisition without the gene transfer in kleptoplastic sea slugs, Plakobranchus ocellatus.</title>
        <authorList>
            <person name="Maeda T."/>
            <person name="Takahashi S."/>
            <person name="Yoshida T."/>
            <person name="Shimamura S."/>
            <person name="Takaki Y."/>
            <person name="Nagai Y."/>
            <person name="Toyoda A."/>
            <person name="Suzuki Y."/>
            <person name="Arimoto A."/>
            <person name="Ishii H."/>
            <person name="Satoh N."/>
            <person name="Nishiyama T."/>
            <person name="Hasebe M."/>
            <person name="Maruyama T."/>
            <person name="Minagawa J."/>
            <person name="Obokata J."/>
            <person name="Shigenobu S."/>
        </authorList>
    </citation>
    <scope>NUCLEOTIDE SEQUENCE [LARGE SCALE GENOMIC DNA]</scope>
</reference>
<accession>A0AAV4H8A7</accession>
<name>A0AAV4H8A7_9GAST</name>
<comment type="caution">
    <text evidence="3">The sequence shown here is derived from an EMBL/GenBank/DDBJ whole genome shotgun (WGS) entry which is preliminary data.</text>
</comment>
<dbReference type="SUPFAM" id="SSF54373">
    <property type="entry name" value="FAD-linked reductases, C-terminal domain"/>
    <property type="match status" value="1"/>
</dbReference>
<dbReference type="AlphaFoldDB" id="A0AAV4H8A7"/>